<gene>
    <name evidence="2" type="ORF">JCM15548_12785</name>
</gene>
<keyword evidence="1" id="KW-0472">Membrane</keyword>
<evidence type="ECO:0000313" key="3">
    <source>
        <dbReference type="Proteomes" id="UP000032900"/>
    </source>
</evidence>
<organism evidence="2 3">
    <name type="scientific">Geofilum rubicundum JCM 15548</name>
    <dbReference type="NCBI Taxonomy" id="1236989"/>
    <lineage>
        <taxon>Bacteria</taxon>
        <taxon>Pseudomonadati</taxon>
        <taxon>Bacteroidota</taxon>
        <taxon>Bacteroidia</taxon>
        <taxon>Marinilabiliales</taxon>
        <taxon>Marinilabiliaceae</taxon>
        <taxon>Geofilum</taxon>
    </lineage>
</organism>
<dbReference type="EMBL" id="BAZW01000024">
    <property type="protein sequence ID" value="GAO30509.1"/>
    <property type="molecule type" value="Genomic_DNA"/>
</dbReference>
<dbReference type="Proteomes" id="UP000032900">
    <property type="component" value="Unassembled WGS sequence"/>
</dbReference>
<dbReference type="STRING" id="1236989.JCM15548_12785"/>
<sequence>MIKRTSRNNLLEHQFYQDIMKKINTIPVILTFALILSLWLNLNARARLDASIAGQSVQTDSIKRYQSTLNGIAMFRDFEARSNGLKIDKKVAVVNLEGVTIPFSEIIDSNIRILKFSESNCSDCTQQNFQRVLDMMDAEMPDNLFLLGEFSNLRKVRIFTQMFELKWPVYYLPSSLDLPIDVIDEPYFFEVDESFTCSNFQIAASESTELVKSYLRALASKNN</sequence>
<evidence type="ECO:0000313" key="2">
    <source>
        <dbReference type="EMBL" id="GAO30509.1"/>
    </source>
</evidence>
<keyword evidence="3" id="KW-1185">Reference proteome</keyword>
<proteinExistence type="predicted"/>
<keyword evidence="1" id="KW-1133">Transmembrane helix</keyword>
<keyword evidence="1" id="KW-0812">Transmembrane</keyword>
<evidence type="ECO:0000256" key="1">
    <source>
        <dbReference type="SAM" id="Phobius"/>
    </source>
</evidence>
<comment type="caution">
    <text evidence="2">The sequence shown here is derived from an EMBL/GenBank/DDBJ whole genome shotgun (WGS) entry which is preliminary data.</text>
</comment>
<name>A0A0E9LZ38_9BACT</name>
<protein>
    <submittedName>
        <fullName evidence="2">Uncharacterized protein</fullName>
    </submittedName>
</protein>
<dbReference type="AlphaFoldDB" id="A0A0E9LZ38"/>
<reference evidence="2 3" key="1">
    <citation type="journal article" date="2015" name="Microbes Environ.">
        <title>Distribution and evolution of nitrogen fixation genes in the phylum bacteroidetes.</title>
        <authorList>
            <person name="Inoue J."/>
            <person name="Oshima K."/>
            <person name="Suda W."/>
            <person name="Sakamoto M."/>
            <person name="Iino T."/>
            <person name="Noda S."/>
            <person name="Hongoh Y."/>
            <person name="Hattori M."/>
            <person name="Ohkuma M."/>
        </authorList>
    </citation>
    <scope>NUCLEOTIDE SEQUENCE [LARGE SCALE GENOMIC DNA]</scope>
    <source>
        <strain evidence="2">JCM 15548</strain>
    </source>
</reference>
<feature type="transmembrane region" description="Helical" evidence="1">
    <location>
        <begin position="23"/>
        <end position="42"/>
    </location>
</feature>
<accession>A0A0E9LZ38</accession>